<dbReference type="RefSeq" id="WP_153240639.1">
    <property type="nucleotide sequence ID" value="NZ_CP036422.1"/>
</dbReference>
<proteinExistence type="predicted"/>
<accession>A0A5P9NNQ0</accession>
<sequence>MCLILFSYRQHPRYPLLLAANRDEFHARPTQSARFWPERPKLLAGRDLQAGGTWMGITRNGRFAAVTNFRDPERTRAAPRSRGDLTLGFLEGDESPASYLHRLSASAGEYAGFNLLLGDRAGLWYYSNSAPTPSAPQQLQPGTYGLSNALLDTPWPKVQRGKQALRSLTGGAVDHSQLAEVVASGELAEQDELAEVGLHGEMDQMLSAQFIVNEAYGTRATTTLWQDQEGMTSWRELSFDAGGNRVDRVTEQFLLER</sequence>
<reference evidence="1 2" key="1">
    <citation type="submission" date="2019-02" db="EMBL/GenBank/DDBJ databases">
        <authorList>
            <person name="Li S.-H."/>
        </authorList>
    </citation>
    <scope>NUCLEOTIDE SEQUENCE [LARGE SCALE GENOMIC DNA]</scope>
    <source>
        <strain evidence="1 2">IMCC14385</strain>
    </source>
</reference>
<dbReference type="InterPro" id="IPR008551">
    <property type="entry name" value="TANGO2"/>
</dbReference>
<dbReference type="PANTHER" id="PTHR17985:SF8">
    <property type="entry name" value="TRANSPORT AND GOLGI ORGANIZATION PROTEIN 2 HOMOLOG"/>
    <property type="match status" value="1"/>
</dbReference>
<dbReference type="KEGG" id="halc:EY643_18450"/>
<dbReference type="PANTHER" id="PTHR17985">
    <property type="entry name" value="SER/THR-RICH PROTEIN T10 IN DGCR REGION"/>
    <property type="match status" value="1"/>
</dbReference>
<dbReference type="EMBL" id="CP036422">
    <property type="protein sequence ID" value="QFU77493.1"/>
    <property type="molecule type" value="Genomic_DNA"/>
</dbReference>
<dbReference type="AlphaFoldDB" id="A0A5P9NNQ0"/>
<keyword evidence="2" id="KW-1185">Reference proteome</keyword>
<protein>
    <submittedName>
        <fullName evidence="1">NRDE family protein</fullName>
    </submittedName>
</protein>
<dbReference type="Pfam" id="PF05742">
    <property type="entry name" value="TANGO2"/>
    <property type="match status" value="1"/>
</dbReference>
<evidence type="ECO:0000313" key="1">
    <source>
        <dbReference type="EMBL" id="QFU77493.1"/>
    </source>
</evidence>
<dbReference type="Proteomes" id="UP000326287">
    <property type="component" value="Chromosome"/>
</dbReference>
<dbReference type="OrthoDB" id="4380123at2"/>
<evidence type="ECO:0000313" key="2">
    <source>
        <dbReference type="Proteomes" id="UP000326287"/>
    </source>
</evidence>
<organism evidence="1 2">
    <name type="scientific">Halioglobus maricola</name>
    <dbReference type="NCBI Taxonomy" id="2601894"/>
    <lineage>
        <taxon>Bacteria</taxon>
        <taxon>Pseudomonadati</taxon>
        <taxon>Pseudomonadota</taxon>
        <taxon>Gammaproteobacteria</taxon>
        <taxon>Cellvibrionales</taxon>
        <taxon>Halieaceae</taxon>
        <taxon>Halioglobus</taxon>
    </lineage>
</organism>
<gene>
    <name evidence="1" type="ORF">EY643_18450</name>
</gene>
<name>A0A5P9NNQ0_9GAMM</name>